<evidence type="ECO:0000313" key="1">
    <source>
        <dbReference type="EMBL" id="CAA7390413.1"/>
    </source>
</evidence>
<sequence length="106" mass="12047">MLKASWHGDRGIHNTEEDRTMLEYDDRPKYKFAFLVGDSQLVWQMTEKVNSWILDGDLRGMDSPSKSLSSKASKTSKVFEVRGFFPLPKGEGAFPVPSEVRKVEPP</sequence>
<accession>A0A7I8K0S5</accession>
<evidence type="ECO:0000313" key="2">
    <source>
        <dbReference type="Proteomes" id="UP000663760"/>
    </source>
</evidence>
<dbReference type="AlphaFoldDB" id="A0A7I8K0S5"/>
<reference evidence="1" key="1">
    <citation type="submission" date="2020-02" db="EMBL/GenBank/DDBJ databases">
        <authorList>
            <person name="Scholz U."/>
            <person name="Mascher M."/>
            <person name="Fiebig A."/>
        </authorList>
    </citation>
    <scope>NUCLEOTIDE SEQUENCE</scope>
</reference>
<protein>
    <submittedName>
        <fullName evidence="1">Uncharacterized protein</fullName>
    </submittedName>
</protein>
<dbReference type="Proteomes" id="UP000663760">
    <property type="component" value="Chromosome 2"/>
</dbReference>
<gene>
    <name evidence="1" type="ORF">SI8410_02001913</name>
</gene>
<name>A0A7I8K0S5_SPIIN</name>
<proteinExistence type="predicted"/>
<organism evidence="1 2">
    <name type="scientific">Spirodela intermedia</name>
    <name type="common">Intermediate duckweed</name>
    <dbReference type="NCBI Taxonomy" id="51605"/>
    <lineage>
        <taxon>Eukaryota</taxon>
        <taxon>Viridiplantae</taxon>
        <taxon>Streptophyta</taxon>
        <taxon>Embryophyta</taxon>
        <taxon>Tracheophyta</taxon>
        <taxon>Spermatophyta</taxon>
        <taxon>Magnoliopsida</taxon>
        <taxon>Liliopsida</taxon>
        <taxon>Araceae</taxon>
        <taxon>Lemnoideae</taxon>
        <taxon>Spirodela</taxon>
    </lineage>
</organism>
<keyword evidence="2" id="KW-1185">Reference proteome</keyword>
<dbReference type="EMBL" id="LR746265">
    <property type="protein sequence ID" value="CAA7390413.1"/>
    <property type="molecule type" value="Genomic_DNA"/>
</dbReference>